<dbReference type="PROSITE" id="PS00830">
    <property type="entry name" value="GREAB_2"/>
    <property type="match status" value="1"/>
</dbReference>
<keyword evidence="7" id="KW-0251">Elongation factor</keyword>
<evidence type="ECO:0000259" key="6">
    <source>
        <dbReference type="Pfam" id="PF03449"/>
    </source>
</evidence>
<evidence type="ECO:0000256" key="3">
    <source>
        <dbReference type="ARBA" id="ARBA00023163"/>
    </source>
</evidence>
<dbReference type="GO" id="GO:0003677">
    <property type="term" value="F:DNA binding"/>
    <property type="evidence" value="ECO:0007669"/>
    <property type="project" value="InterPro"/>
</dbReference>
<evidence type="ECO:0000259" key="5">
    <source>
        <dbReference type="Pfam" id="PF01272"/>
    </source>
</evidence>
<dbReference type="Gene3D" id="1.10.287.180">
    <property type="entry name" value="Transcription elongation factor, GreA/GreB, N-terminal domain"/>
    <property type="match status" value="1"/>
</dbReference>
<gene>
    <name evidence="7" type="ordered locus">Mesil_2241</name>
</gene>
<dbReference type="GO" id="GO:0003746">
    <property type="term" value="F:translation elongation factor activity"/>
    <property type="evidence" value="ECO:0007669"/>
    <property type="project" value="UniProtKB-KW"/>
</dbReference>
<reference evidence="7 8" key="1">
    <citation type="journal article" date="2010" name="Stand. Genomic Sci.">
        <title>Complete genome sequence of Meiothermus silvanus type strain (VI-R2).</title>
        <authorList>
            <person name="Sikorski J."/>
            <person name="Tindall B.J."/>
            <person name="Lowry S."/>
            <person name="Lucas S."/>
            <person name="Nolan M."/>
            <person name="Copeland A."/>
            <person name="Glavina Del Rio T."/>
            <person name="Tice H."/>
            <person name="Cheng J.F."/>
            <person name="Han C."/>
            <person name="Pitluck S."/>
            <person name="Liolios K."/>
            <person name="Ivanova N."/>
            <person name="Mavromatis K."/>
            <person name="Mikhailova N."/>
            <person name="Pati A."/>
            <person name="Goodwin L."/>
            <person name="Chen A."/>
            <person name="Palaniappan K."/>
            <person name="Land M."/>
            <person name="Hauser L."/>
            <person name="Chang Y.J."/>
            <person name="Jeffries C.D."/>
            <person name="Rohde M."/>
            <person name="Goker M."/>
            <person name="Woyke T."/>
            <person name="Bristow J."/>
            <person name="Eisen J.A."/>
            <person name="Markowitz V."/>
            <person name="Hugenholtz P."/>
            <person name="Kyrpides N.C."/>
            <person name="Klenk H.P."/>
            <person name="Lapidus A."/>
        </authorList>
    </citation>
    <scope>NUCLEOTIDE SEQUENCE [LARGE SCALE GENOMIC DNA]</scope>
    <source>
        <strain evidence="8">ATCC 700542 / DSM 9946 / VI-R2</strain>
    </source>
</reference>
<feature type="coiled-coil region" evidence="4">
    <location>
        <begin position="2"/>
        <end position="68"/>
    </location>
</feature>
<dbReference type="PANTHER" id="PTHR30437:SF4">
    <property type="entry name" value="TRANSCRIPTION ELONGATION FACTOR GREA"/>
    <property type="match status" value="1"/>
</dbReference>
<dbReference type="HOGENOM" id="CLU_101379_2_2_0"/>
<evidence type="ECO:0000256" key="1">
    <source>
        <dbReference type="ARBA" id="ARBA00008213"/>
    </source>
</evidence>
<dbReference type="InterPro" id="IPR036805">
    <property type="entry name" value="Tscrpt_elong_fac_GreA/B_N_sf"/>
</dbReference>
<dbReference type="Gene3D" id="3.10.50.30">
    <property type="entry name" value="Transcription elongation factor, GreA/GreB, C-terminal domain"/>
    <property type="match status" value="1"/>
</dbReference>
<feature type="domain" description="Transcription elongation factor GreA/GreB N-terminal" evidence="6">
    <location>
        <begin position="6"/>
        <end position="74"/>
    </location>
</feature>
<evidence type="ECO:0000313" key="8">
    <source>
        <dbReference type="Proteomes" id="UP000001916"/>
    </source>
</evidence>
<proteinExistence type="inferred from homology"/>
<dbReference type="EMBL" id="CP002042">
    <property type="protein sequence ID" value="ADH64109.1"/>
    <property type="molecule type" value="Genomic_DNA"/>
</dbReference>
<dbReference type="SUPFAM" id="SSF46557">
    <property type="entry name" value="GreA transcript cleavage protein, N-terminal domain"/>
    <property type="match status" value="1"/>
</dbReference>
<evidence type="ECO:0000256" key="4">
    <source>
        <dbReference type="SAM" id="Coils"/>
    </source>
</evidence>
<dbReference type="KEGG" id="msv:Mesil_2241"/>
<sequence>MAREIRLTRDGYERLKRELEQERARLQDATRILQELMESSDDYDDSGLEDAKREKARIEARIDSLEDTLSRAVVIEGAQEKGVVTLGAIVTLKAREGKGEQMEVQVVAPAEASVLENPMKISDESPMGKALLGRKLGETVHLETPKGHREFEVISVRN</sequence>
<protein>
    <submittedName>
        <fullName evidence="7">GreA/GreB family elongation factor</fullName>
    </submittedName>
</protein>
<dbReference type="Pfam" id="PF01272">
    <property type="entry name" value="GreA_GreB"/>
    <property type="match status" value="1"/>
</dbReference>
<dbReference type="InterPro" id="IPR023459">
    <property type="entry name" value="Tscrpt_elong_fac_GreA/B_fam"/>
</dbReference>
<dbReference type="Pfam" id="PF03449">
    <property type="entry name" value="GreA_GreB_N"/>
    <property type="match status" value="1"/>
</dbReference>
<dbReference type="RefSeq" id="WP_013158654.1">
    <property type="nucleotide sequence ID" value="NC_014212.1"/>
</dbReference>
<feature type="domain" description="Transcription elongation factor GreA/GreB C-terminal" evidence="5">
    <location>
        <begin position="80"/>
        <end position="157"/>
    </location>
</feature>
<dbReference type="STRING" id="526227.Mesil_2241"/>
<dbReference type="GO" id="GO:0032784">
    <property type="term" value="P:regulation of DNA-templated transcription elongation"/>
    <property type="evidence" value="ECO:0007669"/>
    <property type="project" value="InterPro"/>
</dbReference>
<dbReference type="GO" id="GO:0070063">
    <property type="term" value="F:RNA polymerase binding"/>
    <property type="evidence" value="ECO:0007669"/>
    <property type="project" value="InterPro"/>
</dbReference>
<keyword evidence="3" id="KW-0804">Transcription</keyword>
<keyword evidence="8" id="KW-1185">Reference proteome</keyword>
<dbReference type="InterPro" id="IPR036953">
    <property type="entry name" value="GreA/GreB_C_sf"/>
</dbReference>
<organism evidence="7 8">
    <name type="scientific">Allomeiothermus silvanus (strain ATCC 700542 / DSM 9946 / NBRC 106475 / NCIMB 13440 / VI-R2)</name>
    <name type="common">Thermus silvanus</name>
    <dbReference type="NCBI Taxonomy" id="526227"/>
    <lineage>
        <taxon>Bacteria</taxon>
        <taxon>Thermotogati</taxon>
        <taxon>Deinococcota</taxon>
        <taxon>Deinococci</taxon>
        <taxon>Thermales</taxon>
        <taxon>Thermaceae</taxon>
        <taxon>Allomeiothermus</taxon>
    </lineage>
</organism>
<keyword evidence="2" id="KW-0805">Transcription regulation</keyword>
<keyword evidence="7" id="KW-0648">Protein biosynthesis</keyword>
<dbReference type="PIRSF" id="PIRSF006092">
    <property type="entry name" value="GreA_GreB"/>
    <property type="match status" value="1"/>
</dbReference>
<name>D7BID4_ALLS1</name>
<dbReference type="Proteomes" id="UP000001916">
    <property type="component" value="Chromosome"/>
</dbReference>
<dbReference type="SUPFAM" id="SSF54534">
    <property type="entry name" value="FKBP-like"/>
    <property type="match status" value="1"/>
</dbReference>
<dbReference type="AlphaFoldDB" id="D7BID4"/>
<dbReference type="eggNOG" id="COG0782">
    <property type="taxonomic scope" value="Bacteria"/>
</dbReference>
<dbReference type="InterPro" id="IPR001437">
    <property type="entry name" value="Tscrpt_elong_fac_GreA/B_C"/>
</dbReference>
<comment type="similarity">
    <text evidence="1">Belongs to the GreA/GreB family.</text>
</comment>
<dbReference type="InterPro" id="IPR022691">
    <property type="entry name" value="Tscrpt_elong_fac_GreA/B_N"/>
</dbReference>
<evidence type="ECO:0000313" key="7">
    <source>
        <dbReference type="EMBL" id="ADH64109.1"/>
    </source>
</evidence>
<dbReference type="OrthoDB" id="9808774at2"/>
<keyword evidence="4" id="KW-0175">Coiled coil</keyword>
<accession>D7BID4</accession>
<dbReference type="InterPro" id="IPR018151">
    <property type="entry name" value="TF_GreA/GreB_CS"/>
</dbReference>
<dbReference type="GO" id="GO:0006354">
    <property type="term" value="P:DNA-templated transcription elongation"/>
    <property type="evidence" value="ECO:0007669"/>
    <property type="project" value="TreeGrafter"/>
</dbReference>
<dbReference type="PANTHER" id="PTHR30437">
    <property type="entry name" value="TRANSCRIPTION ELONGATION FACTOR GREA"/>
    <property type="match status" value="1"/>
</dbReference>
<evidence type="ECO:0000256" key="2">
    <source>
        <dbReference type="ARBA" id="ARBA00023015"/>
    </source>
</evidence>